<dbReference type="EMBL" id="CP016896">
    <property type="protein sequence ID" value="APV34847.1"/>
    <property type="molecule type" value="Genomic_DNA"/>
</dbReference>
<dbReference type="KEGG" id="asol:BEN76_01940"/>
<feature type="region of interest" description="Disordered" evidence="1">
    <location>
        <begin position="516"/>
        <end position="559"/>
    </location>
</feature>
<name>A0A1P8EF61_9GAMM</name>
<gene>
    <name evidence="2" type="ORF">BEN76_01940</name>
</gene>
<proteinExistence type="predicted"/>
<accession>A0A1P8EF61</accession>
<protein>
    <submittedName>
        <fullName evidence="2">Phage tail protein</fullName>
    </submittedName>
</protein>
<dbReference type="AlphaFoldDB" id="A0A1P8EF61"/>
<feature type="compositionally biased region" description="Basic and acidic residues" evidence="1">
    <location>
        <begin position="540"/>
        <end position="559"/>
    </location>
</feature>
<sequence length="991" mass="107791">MANNKIEVHVSAKTSELKSGMNDAEKIVDKSAKGIEASTKNMKFTFDFSSVKSQFDNFANDVQRKARNIGDNLSKSLTSSLSLVRGGFFLGIGEQIARGVADGIAALPDIVTKVGETAKQIENQARLANATTTEFQEWAFASKSVSVEQDKLSDIMKDVNDKFGDFMQTGGGEMKDFFEKIAPKVGVTAKEFQGLSGPQILGKYYDTLKKANVSQAEMTFYMEAIANDATLLAPLLDNNAEKLKEYAKQAHDLGVIMDQDAIAKTKEFNTALGTIQSTMQGVFTRMAAQAAPFLTQLANDFLDFAVRSRDGIDGSVTAIITIFESLVDIAQDIFSTISGIWSDLTSDIGDGSIEQIGFMDLVSGALKGFGAVAVGLQVGIKIAFEAIRAVIATVCQAIAIAINIALNAFDGFRDTIQYGLDVLSIKFQTFGNTVKSILSFDFSGASANWNNGLAKIGSITDQYTNKMKNRANDVKTAWNDAASKAGTSWKTAWDNISGTSEKGGKKLQLLFLKDQNATDESPKPSPLPTFNPNRGIGNGKNDEKEKKPKKGKSDAEREAEREAKALADIRYKYATKEQKIALDLAKALDEIEKSKVTSNEKIAFRVQAEKDASEKIKQLRTDEFEETKQKLEALIEAQEKQAQRSFEISKAQIQADFDAGKISNVEKVKLEKDLYDQLLNERRKYLEKKLALEDQQTAISGKEGKQVQIKSQIADVNADQAISNTQSFNLMSEAQMKDFEKKFGGLTDRISSLWDKGIQSMMNGTLTWKNASNAIMTEMAGFFIQKMVTEPLREYMIGLSRRMAIKMGFIQTETAAEVAGQAAQTGAVVAGEGAKTAATSVGVFARIGLKIMETIKSIMMSAWEAMAKTMASIPFPVNIALGVAAFAGVAALVGKVASARGGYDIPAGVNPMTQLHEEEMVLPKQHANTIRALGKSMANGGFGSGGENTAQPVIFSPTIQAWDSKDVRRFFKKHGSELADSLKGYNRNFGK</sequence>
<evidence type="ECO:0000256" key="1">
    <source>
        <dbReference type="SAM" id="MobiDB-lite"/>
    </source>
</evidence>
<reference evidence="2 3" key="1">
    <citation type="submission" date="2016-08" db="EMBL/GenBank/DDBJ databases">
        <title>Complete genome sequence of Acinetobacter baylyi strain GFJ2.</title>
        <authorList>
            <person name="Tabata M."/>
            <person name="Kuboki S."/>
            <person name="Gibu N."/>
            <person name="Kinouchi Y."/>
            <person name="Vangnai A."/>
            <person name="Kasai D."/>
            <person name="Fukuda M."/>
        </authorList>
    </citation>
    <scope>NUCLEOTIDE SEQUENCE [LARGE SCALE GENOMIC DNA]</scope>
    <source>
        <strain evidence="2 3">GFJ2</strain>
    </source>
</reference>
<dbReference type="Proteomes" id="UP000185674">
    <property type="component" value="Chromosome"/>
</dbReference>
<evidence type="ECO:0000313" key="3">
    <source>
        <dbReference type="Proteomes" id="UP000185674"/>
    </source>
</evidence>
<dbReference type="RefSeq" id="WP_076032093.1">
    <property type="nucleotide sequence ID" value="NZ_CP016896.1"/>
</dbReference>
<evidence type="ECO:0000313" key="2">
    <source>
        <dbReference type="EMBL" id="APV34847.1"/>
    </source>
</evidence>
<dbReference type="STRING" id="487316.BEN76_01940"/>
<organism evidence="2 3">
    <name type="scientific">Acinetobacter soli</name>
    <dbReference type="NCBI Taxonomy" id="487316"/>
    <lineage>
        <taxon>Bacteria</taxon>
        <taxon>Pseudomonadati</taxon>
        <taxon>Pseudomonadota</taxon>
        <taxon>Gammaproteobacteria</taxon>
        <taxon>Moraxellales</taxon>
        <taxon>Moraxellaceae</taxon>
        <taxon>Acinetobacter</taxon>
    </lineage>
</organism>